<gene>
    <name evidence="8" type="primary">LOC118421385</name>
</gene>
<dbReference type="Proteomes" id="UP000001554">
    <property type="component" value="Chromosome 8"/>
</dbReference>
<evidence type="ECO:0000256" key="4">
    <source>
        <dbReference type="PROSITE-ProRule" id="PRU00834"/>
    </source>
</evidence>
<feature type="region of interest" description="Disordered" evidence="5">
    <location>
        <begin position="86"/>
        <end position="117"/>
    </location>
</feature>
<dbReference type="Pfam" id="PF05180">
    <property type="entry name" value="zf-DNL"/>
    <property type="match status" value="1"/>
</dbReference>
<dbReference type="GO" id="GO:0030150">
    <property type="term" value="P:protein import into mitochondrial matrix"/>
    <property type="evidence" value="ECO:0000318"/>
    <property type="project" value="GO_Central"/>
</dbReference>
<dbReference type="GO" id="GO:0006457">
    <property type="term" value="P:protein folding"/>
    <property type="evidence" value="ECO:0000318"/>
    <property type="project" value="GO_Central"/>
</dbReference>
<proteinExistence type="predicted"/>
<dbReference type="GeneID" id="118421385"/>
<dbReference type="PANTHER" id="PTHR20922:SF13">
    <property type="entry name" value="DNL-TYPE ZINC FINGER PROTEIN"/>
    <property type="match status" value="1"/>
</dbReference>
<evidence type="ECO:0000313" key="8">
    <source>
        <dbReference type="RefSeq" id="XP_035684539.1"/>
    </source>
</evidence>
<dbReference type="GO" id="GO:0008270">
    <property type="term" value="F:zinc ion binding"/>
    <property type="evidence" value="ECO:0007669"/>
    <property type="project" value="UniProtKB-KW"/>
</dbReference>
<accession>A0A9J7LMI2</accession>
<feature type="compositionally biased region" description="Polar residues" evidence="5">
    <location>
        <begin position="92"/>
        <end position="102"/>
    </location>
</feature>
<keyword evidence="7" id="KW-1185">Reference proteome</keyword>
<name>A0A9J7LMI2_BRAFL</name>
<feature type="domain" description="DNL-type" evidence="6">
    <location>
        <begin position="120"/>
        <end position="217"/>
    </location>
</feature>
<dbReference type="InterPro" id="IPR024158">
    <property type="entry name" value="Mt_import_TIM15"/>
</dbReference>
<dbReference type="GO" id="GO:0050821">
    <property type="term" value="P:protein stabilization"/>
    <property type="evidence" value="ECO:0000318"/>
    <property type="project" value="GO_Central"/>
</dbReference>
<evidence type="ECO:0000256" key="2">
    <source>
        <dbReference type="ARBA" id="ARBA00022771"/>
    </source>
</evidence>
<dbReference type="GO" id="GO:0051087">
    <property type="term" value="F:protein-folding chaperone binding"/>
    <property type="evidence" value="ECO:0000318"/>
    <property type="project" value="GO_Central"/>
</dbReference>
<dbReference type="OrthoDB" id="512667at2759"/>
<dbReference type="PROSITE" id="PS51501">
    <property type="entry name" value="ZF_DNL"/>
    <property type="match status" value="1"/>
</dbReference>
<protein>
    <submittedName>
        <fullName evidence="8">Mitochondrial protein import protein ZIM17-like isoform X1</fullName>
    </submittedName>
</protein>
<keyword evidence="1" id="KW-0479">Metal-binding</keyword>
<feature type="region of interest" description="Disordered" evidence="5">
    <location>
        <begin position="215"/>
        <end position="235"/>
    </location>
</feature>
<reference evidence="8" key="2">
    <citation type="submission" date="2025-08" db="UniProtKB">
        <authorList>
            <consortium name="RefSeq"/>
        </authorList>
    </citation>
    <scope>IDENTIFICATION</scope>
    <source>
        <strain evidence="8">S238N-H82</strain>
        <tissue evidence="8">Testes</tissue>
    </source>
</reference>
<evidence type="ECO:0000256" key="5">
    <source>
        <dbReference type="SAM" id="MobiDB-lite"/>
    </source>
</evidence>
<sequence length="235" mass="26169">MSFPLMSGLIKTVETSTRLSYLTRYVLGRSQGARLVLRRGLFSYSRQNVREGASLNCQVKMAMGRNRREVFPVLKMQSCACYHTPHPEHTNGAPTTQVSDNQGAPKEEELQGESETLGKVEPEKMQLIYTCKVCQTRSVKIISKVAYTKGVVIVKCSGCNNNHLIADNLGWFSKEQGRRNIEEILAAKGETVRRIANTEELLELAADDVAGKDAMDKLREQKSGVEPTSSKEKDT</sequence>
<dbReference type="PANTHER" id="PTHR20922">
    <property type="entry name" value="DNL-TYPE ZINC FINGER PROTEIN"/>
    <property type="match status" value="1"/>
</dbReference>
<evidence type="ECO:0000256" key="3">
    <source>
        <dbReference type="ARBA" id="ARBA00022833"/>
    </source>
</evidence>
<dbReference type="InterPro" id="IPR007853">
    <property type="entry name" value="Znf_DNL-typ"/>
</dbReference>
<keyword evidence="2 4" id="KW-0863">Zinc-finger</keyword>
<evidence type="ECO:0000256" key="1">
    <source>
        <dbReference type="ARBA" id="ARBA00022723"/>
    </source>
</evidence>
<organism evidence="7 8">
    <name type="scientific">Branchiostoma floridae</name>
    <name type="common">Florida lancelet</name>
    <name type="synonym">Amphioxus</name>
    <dbReference type="NCBI Taxonomy" id="7739"/>
    <lineage>
        <taxon>Eukaryota</taxon>
        <taxon>Metazoa</taxon>
        <taxon>Chordata</taxon>
        <taxon>Cephalochordata</taxon>
        <taxon>Leptocardii</taxon>
        <taxon>Amphioxiformes</taxon>
        <taxon>Branchiostomatidae</taxon>
        <taxon>Branchiostoma</taxon>
    </lineage>
</organism>
<keyword evidence="3" id="KW-0862">Zinc</keyword>
<dbReference type="KEGG" id="bfo:118421385"/>
<dbReference type="AlphaFoldDB" id="A0A9J7LMI2"/>
<reference evidence="7" key="1">
    <citation type="journal article" date="2020" name="Nat. Ecol. Evol.">
        <title>Deeply conserved synteny resolves early events in vertebrate evolution.</title>
        <authorList>
            <person name="Simakov O."/>
            <person name="Marletaz F."/>
            <person name="Yue J.X."/>
            <person name="O'Connell B."/>
            <person name="Jenkins J."/>
            <person name="Brandt A."/>
            <person name="Calef R."/>
            <person name="Tung C.H."/>
            <person name="Huang T.K."/>
            <person name="Schmutz J."/>
            <person name="Satoh N."/>
            <person name="Yu J.K."/>
            <person name="Putnam N.H."/>
            <person name="Green R.E."/>
            <person name="Rokhsar D.S."/>
        </authorList>
    </citation>
    <scope>NUCLEOTIDE SEQUENCE [LARGE SCALE GENOMIC DNA]</scope>
    <source>
        <strain evidence="7">S238N-H82</strain>
    </source>
</reference>
<dbReference type="GO" id="GO:0005739">
    <property type="term" value="C:mitochondrion"/>
    <property type="evidence" value="ECO:0000318"/>
    <property type="project" value="GO_Central"/>
</dbReference>
<dbReference type="RefSeq" id="XP_035684539.1">
    <property type="nucleotide sequence ID" value="XM_035828646.1"/>
</dbReference>
<evidence type="ECO:0000259" key="6">
    <source>
        <dbReference type="PROSITE" id="PS51501"/>
    </source>
</evidence>
<evidence type="ECO:0000313" key="7">
    <source>
        <dbReference type="Proteomes" id="UP000001554"/>
    </source>
</evidence>